<accession>A0A0A9ANM0</accession>
<reference evidence="1" key="2">
    <citation type="journal article" date="2015" name="Data Brief">
        <title>Shoot transcriptome of the giant reed, Arundo donax.</title>
        <authorList>
            <person name="Barrero R.A."/>
            <person name="Guerrero F.D."/>
            <person name="Moolhuijzen P."/>
            <person name="Goolsby J.A."/>
            <person name="Tidwell J."/>
            <person name="Bellgard S.E."/>
            <person name="Bellgard M.I."/>
        </authorList>
    </citation>
    <scope>NUCLEOTIDE SEQUENCE</scope>
    <source>
        <tissue evidence="1">Shoot tissue taken approximately 20 cm above the soil surface</tissue>
    </source>
</reference>
<name>A0A0A9ANM0_ARUDO</name>
<evidence type="ECO:0000313" key="1">
    <source>
        <dbReference type="EMBL" id="JAD48652.1"/>
    </source>
</evidence>
<organism evidence="1">
    <name type="scientific">Arundo donax</name>
    <name type="common">Giant reed</name>
    <name type="synonym">Donax arundinaceus</name>
    <dbReference type="NCBI Taxonomy" id="35708"/>
    <lineage>
        <taxon>Eukaryota</taxon>
        <taxon>Viridiplantae</taxon>
        <taxon>Streptophyta</taxon>
        <taxon>Embryophyta</taxon>
        <taxon>Tracheophyta</taxon>
        <taxon>Spermatophyta</taxon>
        <taxon>Magnoliopsida</taxon>
        <taxon>Liliopsida</taxon>
        <taxon>Poales</taxon>
        <taxon>Poaceae</taxon>
        <taxon>PACMAD clade</taxon>
        <taxon>Arundinoideae</taxon>
        <taxon>Arundineae</taxon>
        <taxon>Arundo</taxon>
    </lineage>
</organism>
<sequence length="33" mass="3549">MQFAGQRGNLAGMVLTPPKAFLFVSCSDFKSIS</sequence>
<protein>
    <submittedName>
        <fullName evidence="1">Uncharacterized protein</fullName>
    </submittedName>
</protein>
<reference evidence="1" key="1">
    <citation type="submission" date="2014-09" db="EMBL/GenBank/DDBJ databases">
        <authorList>
            <person name="Magalhaes I.L.F."/>
            <person name="Oliveira U."/>
            <person name="Santos F.R."/>
            <person name="Vidigal T.H.D.A."/>
            <person name="Brescovit A.D."/>
            <person name="Santos A.J."/>
        </authorList>
    </citation>
    <scope>NUCLEOTIDE SEQUENCE</scope>
    <source>
        <tissue evidence="1">Shoot tissue taken approximately 20 cm above the soil surface</tissue>
    </source>
</reference>
<proteinExistence type="predicted"/>
<dbReference type="AlphaFoldDB" id="A0A0A9ANM0"/>
<dbReference type="EMBL" id="GBRH01249243">
    <property type="protein sequence ID" value="JAD48652.1"/>
    <property type="molecule type" value="Transcribed_RNA"/>
</dbReference>